<dbReference type="Proteomes" id="UP000002366">
    <property type="component" value="Chromosome"/>
</dbReference>
<keyword evidence="1" id="KW-0863">Zinc-finger</keyword>
<dbReference type="GO" id="GO:0008270">
    <property type="term" value="F:zinc ion binding"/>
    <property type="evidence" value="ECO:0007669"/>
    <property type="project" value="UniProtKB-KW"/>
</dbReference>
<keyword evidence="1" id="KW-0479">Metal-binding</keyword>
<protein>
    <submittedName>
        <fullName evidence="4">Ribonuclease H</fullName>
    </submittedName>
</protein>
<gene>
    <name evidence="4" type="ordered locus">Amico_1783</name>
</gene>
<feature type="domain" description="SWIM-type" evidence="3">
    <location>
        <begin position="161"/>
        <end position="192"/>
    </location>
</feature>
<dbReference type="GO" id="GO:0003676">
    <property type="term" value="F:nucleic acid binding"/>
    <property type="evidence" value="ECO:0007669"/>
    <property type="project" value="InterPro"/>
</dbReference>
<dbReference type="EMBL" id="CP001997">
    <property type="protein sequence ID" value="ADE57896.1"/>
    <property type="molecule type" value="Genomic_DNA"/>
</dbReference>
<keyword evidence="1" id="KW-0862">Zinc</keyword>
<keyword evidence="5" id="KW-1185">Reference proteome</keyword>
<dbReference type="InterPro" id="IPR002156">
    <property type="entry name" value="RNaseH_domain"/>
</dbReference>
<reference evidence="4 5" key="1">
    <citation type="journal article" date="2010" name="Stand. Genomic Sci.">
        <title>Complete genome sequence of Aminobacterium colombiense type strain (ALA-1).</title>
        <authorList>
            <person name="Chertkov O."/>
            <person name="Sikorski J."/>
            <person name="Brambilla E."/>
            <person name="Lapidus A."/>
            <person name="Copeland A."/>
            <person name="Glavina Del Rio T."/>
            <person name="Nolan M."/>
            <person name="Lucas S."/>
            <person name="Tice H."/>
            <person name="Cheng J.F."/>
            <person name="Han C."/>
            <person name="Detter J.C."/>
            <person name="Bruce D."/>
            <person name="Tapia R."/>
            <person name="Goodwin L."/>
            <person name="Pitluck S."/>
            <person name="Liolios K."/>
            <person name="Ivanova N."/>
            <person name="Mavromatis K."/>
            <person name="Ovchinnikova G."/>
            <person name="Pati A."/>
            <person name="Chen A."/>
            <person name="Palaniappan K."/>
            <person name="Land M."/>
            <person name="Hauser L."/>
            <person name="Chang Y.J."/>
            <person name="Jeffries C.D."/>
            <person name="Spring S."/>
            <person name="Rohde M."/>
            <person name="Goker M."/>
            <person name="Bristow J."/>
            <person name="Eisen J.A."/>
            <person name="Markowitz V."/>
            <person name="Hugenholtz P."/>
            <person name="Kyrpides N.C."/>
            <person name="Klenk H.P."/>
        </authorList>
    </citation>
    <scope>NUCLEOTIDE SEQUENCE [LARGE SCALE GENOMIC DNA]</scope>
    <source>
        <strain evidence="5">DSM 12261 / ALA-1</strain>
    </source>
</reference>
<evidence type="ECO:0000256" key="1">
    <source>
        <dbReference type="PROSITE-ProRule" id="PRU00325"/>
    </source>
</evidence>
<dbReference type="PANTHER" id="PTHR46387:SF2">
    <property type="entry name" value="RIBONUCLEASE HI"/>
    <property type="match status" value="1"/>
</dbReference>
<evidence type="ECO:0000259" key="3">
    <source>
        <dbReference type="PROSITE" id="PS50966"/>
    </source>
</evidence>
<organism evidence="4 5">
    <name type="scientific">Aminobacterium colombiense (strain DSM 12261 / ALA-1)</name>
    <dbReference type="NCBI Taxonomy" id="572547"/>
    <lineage>
        <taxon>Bacteria</taxon>
        <taxon>Thermotogati</taxon>
        <taxon>Synergistota</taxon>
        <taxon>Synergistia</taxon>
        <taxon>Synergistales</taxon>
        <taxon>Aminobacteriaceae</taxon>
        <taxon>Aminobacterium</taxon>
    </lineage>
</organism>
<dbReference type="SUPFAM" id="SSF53098">
    <property type="entry name" value="Ribonuclease H-like"/>
    <property type="match status" value="1"/>
</dbReference>
<proteinExistence type="predicted"/>
<dbReference type="InterPro" id="IPR012337">
    <property type="entry name" value="RNaseH-like_sf"/>
</dbReference>
<dbReference type="InterPro" id="IPR007527">
    <property type="entry name" value="Znf_SWIM"/>
</dbReference>
<dbReference type="KEGG" id="aco:Amico_1783"/>
<dbReference type="PROSITE" id="PS50879">
    <property type="entry name" value="RNASE_H_1"/>
    <property type="match status" value="1"/>
</dbReference>
<dbReference type="CDD" id="cd09279">
    <property type="entry name" value="RNase_HI_like"/>
    <property type="match status" value="1"/>
</dbReference>
<dbReference type="Pfam" id="PF04434">
    <property type="entry name" value="SWIM"/>
    <property type="match status" value="1"/>
</dbReference>
<dbReference type="GO" id="GO:0004523">
    <property type="term" value="F:RNA-DNA hybrid ribonuclease activity"/>
    <property type="evidence" value="ECO:0007669"/>
    <property type="project" value="InterPro"/>
</dbReference>
<evidence type="ECO:0000313" key="5">
    <source>
        <dbReference type="Proteomes" id="UP000002366"/>
    </source>
</evidence>
<dbReference type="STRING" id="572547.Amico_1783"/>
<dbReference type="PANTHER" id="PTHR46387">
    <property type="entry name" value="POLYNUCLEOTIDYL TRANSFERASE, RIBONUCLEASE H-LIKE SUPERFAMILY PROTEIN"/>
    <property type="match status" value="1"/>
</dbReference>
<evidence type="ECO:0000259" key="2">
    <source>
        <dbReference type="PROSITE" id="PS50879"/>
    </source>
</evidence>
<dbReference type="Gene3D" id="3.30.420.10">
    <property type="entry name" value="Ribonuclease H-like superfamily/Ribonuclease H"/>
    <property type="match status" value="1"/>
</dbReference>
<dbReference type="PROSITE" id="PS50966">
    <property type="entry name" value="ZF_SWIM"/>
    <property type="match status" value="1"/>
</dbReference>
<accession>D5EH64</accession>
<dbReference type="HOGENOM" id="CLU_095977_2_1_0"/>
<dbReference type="AlphaFoldDB" id="D5EH64"/>
<dbReference type="InterPro" id="IPR036397">
    <property type="entry name" value="RNaseH_sf"/>
</dbReference>
<name>D5EH64_AMICL</name>
<dbReference type="eggNOG" id="COG0328">
    <property type="taxonomic scope" value="Bacteria"/>
</dbReference>
<feature type="domain" description="RNase H type-1" evidence="2">
    <location>
        <begin position="1"/>
        <end position="136"/>
    </location>
</feature>
<sequence length="198" mass="22246">MYSGHFDGASRGNPGEAGAGAVLYNEEGHMVWQKFAYLGSQTNNEAEYGGLLLLLREIQLRGIKKIVIRGDSRLVICQMKKEWKVNSPHLKELWEEAQSLLKGCQATFEWVPRKENSNADLLSNKAIDEHSGKAVLKADLNAVRLERITPTIFIAHGSEDYAVDILHRACTCPAFVNRKQCKHLEAALRKLEQKPSFD</sequence>
<evidence type="ECO:0000313" key="4">
    <source>
        <dbReference type="EMBL" id="ADE57896.1"/>
    </source>
</evidence>
<dbReference type="Pfam" id="PF13456">
    <property type="entry name" value="RVT_3"/>
    <property type="match status" value="1"/>
</dbReference>
<dbReference type="OrthoDB" id="7845843at2"/>